<evidence type="ECO:0000256" key="4">
    <source>
        <dbReference type="ARBA" id="ARBA00022759"/>
    </source>
</evidence>
<feature type="domain" description="Integrase catalytic" evidence="7">
    <location>
        <begin position="224"/>
        <end position="388"/>
    </location>
</feature>
<dbReference type="InterPro" id="IPR050951">
    <property type="entry name" value="Retrovirus_Pol_polyprotein"/>
</dbReference>
<sequence length="494" mass="56845">MQKGRPLAFWSRKYNASQEHYTMNKKELLSILEILREFRSLLWGRRLRVFTDHKNSIQATFNNDQTLRWRLEIEEYGPELVYIRGHDNVVADALSRLPIKSEATANLSAALSANEETPVWSLSLGEIAEAQHRSGLHEGPEVARRAIGSTTVFVSKADGKIVLPLELVSRVLNTYHQWLVNPGEKIMLESIKNVMMWPGMTEAVRSWVRNCEQCARCKDRKAKHGQIPVKTVEVRPWAEIAVGTLGPLGSHQKWRAMTIIDTSTRLMEITAMKDGTSAEAARIVDQVWFNRYPRPERCICDQGVEFRGEFRELLESYGVERISTTTKNPQANGVIGRLHRSINNKLRTETITTEAEWKNCVSAVMFGLRAQHHTMTALSPSQAAFGRDMLFDYPSNVDWWQQQQRKQLQLERANQRENANRDEHEYQPEDWVMVARNDPRFPKLQTKFEGPYQVFAVRENGVLVINKGKYVEGIHMRRVKPFKTSTMVEDVVLS</sequence>
<keyword evidence="1" id="KW-0808">Transferase</keyword>
<proteinExistence type="predicted"/>
<keyword evidence="9" id="KW-1185">Reference proteome</keyword>
<dbReference type="EMBL" id="JAENGY010002793">
    <property type="protein sequence ID" value="KAG6943223.1"/>
    <property type="molecule type" value="Genomic_DNA"/>
</dbReference>
<name>A0A8J5I0H5_9STRA</name>
<dbReference type="Pfam" id="PF17921">
    <property type="entry name" value="Integrase_H2C2"/>
    <property type="match status" value="1"/>
</dbReference>
<keyword evidence="3" id="KW-0540">Nuclease</keyword>
<keyword evidence="4" id="KW-0255">Endonuclease</keyword>
<evidence type="ECO:0000256" key="6">
    <source>
        <dbReference type="ARBA" id="ARBA00022918"/>
    </source>
</evidence>
<dbReference type="GO" id="GO:0016787">
    <property type="term" value="F:hydrolase activity"/>
    <property type="evidence" value="ECO:0007669"/>
    <property type="project" value="UniProtKB-KW"/>
</dbReference>
<dbReference type="Pfam" id="PF17917">
    <property type="entry name" value="RT_RNaseH"/>
    <property type="match status" value="1"/>
</dbReference>
<dbReference type="GO" id="GO:0015074">
    <property type="term" value="P:DNA integration"/>
    <property type="evidence" value="ECO:0007669"/>
    <property type="project" value="InterPro"/>
</dbReference>
<protein>
    <recommendedName>
        <fullName evidence="7">Integrase catalytic domain-containing protein</fullName>
    </recommendedName>
</protein>
<dbReference type="PANTHER" id="PTHR37984:SF5">
    <property type="entry name" value="PROTEIN NYNRIN-LIKE"/>
    <property type="match status" value="1"/>
</dbReference>
<dbReference type="PROSITE" id="PS50994">
    <property type="entry name" value="INTEGRASE"/>
    <property type="match status" value="1"/>
</dbReference>
<evidence type="ECO:0000256" key="2">
    <source>
        <dbReference type="ARBA" id="ARBA00022695"/>
    </source>
</evidence>
<reference evidence="8" key="1">
    <citation type="submission" date="2021-01" db="EMBL/GenBank/DDBJ databases">
        <title>Phytophthora aleatoria, a newly-described species from Pinus radiata is distinct from Phytophthora cactorum isolates based on comparative genomics.</title>
        <authorList>
            <person name="Mcdougal R."/>
            <person name="Panda P."/>
            <person name="Williams N."/>
            <person name="Studholme D.J."/>
        </authorList>
    </citation>
    <scope>NUCLEOTIDE SEQUENCE</scope>
    <source>
        <strain evidence="8">NZFS 4037</strain>
    </source>
</reference>
<evidence type="ECO:0000256" key="3">
    <source>
        <dbReference type="ARBA" id="ARBA00022722"/>
    </source>
</evidence>
<accession>A0A8J5I0H5</accession>
<keyword evidence="6" id="KW-0695">RNA-directed DNA polymerase</keyword>
<organism evidence="8 9">
    <name type="scientific">Phytophthora aleatoria</name>
    <dbReference type="NCBI Taxonomy" id="2496075"/>
    <lineage>
        <taxon>Eukaryota</taxon>
        <taxon>Sar</taxon>
        <taxon>Stramenopiles</taxon>
        <taxon>Oomycota</taxon>
        <taxon>Peronosporomycetes</taxon>
        <taxon>Peronosporales</taxon>
        <taxon>Peronosporaceae</taxon>
        <taxon>Phytophthora</taxon>
    </lineage>
</organism>
<dbReference type="GO" id="GO:0004519">
    <property type="term" value="F:endonuclease activity"/>
    <property type="evidence" value="ECO:0007669"/>
    <property type="project" value="UniProtKB-KW"/>
</dbReference>
<dbReference type="Proteomes" id="UP000709295">
    <property type="component" value="Unassembled WGS sequence"/>
</dbReference>
<dbReference type="PANTHER" id="PTHR37984">
    <property type="entry name" value="PROTEIN CBG26694"/>
    <property type="match status" value="1"/>
</dbReference>
<gene>
    <name evidence="8" type="ORF">JG688_00017710</name>
</gene>
<evidence type="ECO:0000256" key="5">
    <source>
        <dbReference type="ARBA" id="ARBA00022801"/>
    </source>
</evidence>
<dbReference type="GO" id="GO:0003964">
    <property type="term" value="F:RNA-directed DNA polymerase activity"/>
    <property type="evidence" value="ECO:0007669"/>
    <property type="project" value="UniProtKB-KW"/>
</dbReference>
<keyword evidence="2" id="KW-0548">Nucleotidyltransferase</keyword>
<comment type="caution">
    <text evidence="8">The sequence shown here is derived from an EMBL/GenBank/DDBJ whole genome shotgun (WGS) entry which is preliminary data.</text>
</comment>
<evidence type="ECO:0000256" key="1">
    <source>
        <dbReference type="ARBA" id="ARBA00022679"/>
    </source>
</evidence>
<evidence type="ECO:0000313" key="8">
    <source>
        <dbReference type="EMBL" id="KAG6943223.1"/>
    </source>
</evidence>
<dbReference type="CDD" id="cd09274">
    <property type="entry name" value="RNase_HI_RT_Ty3"/>
    <property type="match status" value="1"/>
</dbReference>
<evidence type="ECO:0000259" key="7">
    <source>
        <dbReference type="PROSITE" id="PS50994"/>
    </source>
</evidence>
<dbReference type="AlphaFoldDB" id="A0A8J5I0H5"/>
<dbReference type="InterPro" id="IPR041588">
    <property type="entry name" value="Integrase_H2C2"/>
</dbReference>
<dbReference type="InterPro" id="IPR041373">
    <property type="entry name" value="RT_RNaseH"/>
</dbReference>
<dbReference type="InterPro" id="IPR001584">
    <property type="entry name" value="Integrase_cat-core"/>
</dbReference>
<evidence type="ECO:0000313" key="9">
    <source>
        <dbReference type="Proteomes" id="UP000709295"/>
    </source>
</evidence>
<keyword evidence="5" id="KW-0378">Hydrolase</keyword>